<name>A0ABD1JJH1_9TELE</name>
<reference evidence="16 17" key="1">
    <citation type="submission" date="2024-09" db="EMBL/GenBank/DDBJ databases">
        <title>A chromosome-level genome assembly of Gray's grenadier anchovy, Coilia grayii.</title>
        <authorList>
            <person name="Fu Z."/>
        </authorList>
    </citation>
    <scope>NUCLEOTIDE SEQUENCE [LARGE SCALE GENOMIC DNA]</scope>
    <source>
        <strain evidence="16">G4</strain>
        <tissue evidence="16">Muscle</tissue>
    </source>
</reference>
<feature type="compositionally biased region" description="Gly residues" evidence="13">
    <location>
        <begin position="89"/>
        <end position="98"/>
    </location>
</feature>
<sequence>MEEPLRRPDRGHPEDQSLCGCRRGNDVHLLSRGLLQGAVVPGIAVDESADLDAQPSISPVRLDRLRNNLTMAKCSDVMNQTPNITSSPSGGGGGGAGGAAGGGGGGGGMWVTPLLGATLLSMCVLGMAGNIYTLLVMRSAVLRRAGSMYVFILNLAMADLLYLGTIPFVVCTYFAHNWFFGETGCRILLSLDLLTMHASVFVLVAMSLERYRAVATPFRARRSSSARAHWLMALAIWLTAFMLTLPMMVMIRLREGRPSSAGLVKRICFPTWTPEAFRAYLTVLFFTSMLVPGLVMVGLYAGLARRYWAAQANLARRGGGGGGAGQRPVVSSSSSRKRRRSLKHKVVAMIFSIVVAYWACFLPFWGWQLAKLFSPESLRVLSPAAHTYVNFFVTCLTYGNSCVNPLLYTLLTRNYKDYLAQRSQSAASSRTDAASAVVGVPVAMDTQDL</sequence>
<dbReference type="PRINTS" id="PR00647">
    <property type="entry name" value="UROTENSIN2R"/>
</dbReference>
<keyword evidence="3" id="KW-1003">Cell membrane</keyword>
<evidence type="ECO:0000256" key="14">
    <source>
        <dbReference type="SAM" id="Phobius"/>
    </source>
</evidence>
<feature type="transmembrane region" description="Helical" evidence="14">
    <location>
        <begin position="187"/>
        <end position="208"/>
    </location>
</feature>
<keyword evidence="5 14" id="KW-1133">Transmembrane helix</keyword>
<feature type="transmembrane region" description="Helical" evidence="14">
    <location>
        <begin position="149"/>
        <end position="175"/>
    </location>
</feature>
<keyword evidence="4 12" id="KW-0812">Transmembrane</keyword>
<feature type="region of interest" description="Disordered" evidence="13">
    <location>
        <begin position="317"/>
        <end position="336"/>
    </location>
</feature>
<gene>
    <name evidence="16" type="ORF">ACEWY4_017940</name>
</gene>
<evidence type="ECO:0000313" key="16">
    <source>
        <dbReference type="EMBL" id="KAL2086881.1"/>
    </source>
</evidence>
<keyword evidence="6 12" id="KW-0297">G-protein coupled receptor</keyword>
<dbReference type="Pfam" id="PF00001">
    <property type="entry name" value="7tm_1"/>
    <property type="match status" value="1"/>
</dbReference>
<feature type="transmembrane region" description="Helical" evidence="14">
    <location>
        <begin position="387"/>
        <end position="411"/>
    </location>
</feature>
<evidence type="ECO:0000256" key="9">
    <source>
        <dbReference type="ARBA" id="ARBA00023224"/>
    </source>
</evidence>
<feature type="transmembrane region" description="Helical" evidence="14">
    <location>
        <begin position="114"/>
        <end position="137"/>
    </location>
</feature>
<dbReference type="GO" id="GO:0005886">
    <property type="term" value="C:plasma membrane"/>
    <property type="evidence" value="ECO:0007669"/>
    <property type="project" value="UniProtKB-SubCell"/>
</dbReference>
<evidence type="ECO:0000313" key="17">
    <source>
        <dbReference type="Proteomes" id="UP001591681"/>
    </source>
</evidence>
<evidence type="ECO:0000256" key="13">
    <source>
        <dbReference type="SAM" id="MobiDB-lite"/>
    </source>
</evidence>
<feature type="transmembrane region" description="Helical" evidence="14">
    <location>
        <begin position="346"/>
        <end position="367"/>
    </location>
</feature>
<evidence type="ECO:0000256" key="12">
    <source>
        <dbReference type="RuleBase" id="RU000688"/>
    </source>
</evidence>
<feature type="domain" description="G-protein coupled receptors family 1 profile" evidence="15">
    <location>
        <begin position="129"/>
        <end position="408"/>
    </location>
</feature>
<evidence type="ECO:0000256" key="1">
    <source>
        <dbReference type="ARBA" id="ARBA00004651"/>
    </source>
</evidence>
<evidence type="ECO:0000256" key="11">
    <source>
        <dbReference type="ARBA" id="ARBA00032764"/>
    </source>
</evidence>
<dbReference type="InterPro" id="IPR017452">
    <property type="entry name" value="GPCR_Rhodpsn_7TM"/>
</dbReference>
<dbReference type="PROSITE" id="PS00237">
    <property type="entry name" value="G_PROTEIN_RECEP_F1_1"/>
    <property type="match status" value="1"/>
</dbReference>
<comment type="subcellular location">
    <subcellularLocation>
        <location evidence="1">Cell membrane</location>
        <topology evidence="1">Multi-pass membrane protein</topology>
    </subcellularLocation>
</comment>
<evidence type="ECO:0000256" key="3">
    <source>
        <dbReference type="ARBA" id="ARBA00022475"/>
    </source>
</evidence>
<dbReference type="SUPFAM" id="SSF81321">
    <property type="entry name" value="Family A G protein-coupled receptor-like"/>
    <property type="match status" value="1"/>
</dbReference>
<protein>
    <recommendedName>
        <fullName evidence="2">Urotensin-2 receptor</fullName>
    </recommendedName>
    <alternativeName>
        <fullName evidence="11">Urotensin II receptor</fullName>
    </alternativeName>
</protein>
<evidence type="ECO:0000256" key="4">
    <source>
        <dbReference type="ARBA" id="ARBA00022692"/>
    </source>
</evidence>
<dbReference type="PROSITE" id="PS50262">
    <property type="entry name" value="G_PROTEIN_RECEP_F1_2"/>
    <property type="match status" value="1"/>
</dbReference>
<feature type="transmembrane region" description="Helical" evidence="14">
    <location>
        <begin position="229"/>
        <end position="251"/>
    </location>
</feature>
<dbReference type="AlphaFoldDB" id="A0ABD1JJH1"/>
<dbReference type="PANTHER" id="PTHR24230">
    <property type="entry name" value="G-PROTEIN COUPLED RECEPTOR"/>
    <property type="match status" value="1"/>
</dbReference>
<dbReference type="InterPro" id="IPR000670">
    <property type="entry name" value="Urot_II_rcpt"/>
</dbReference>
<dbReference type="PANTHER" id="PTHR24230:SF123">
    <property type="entry name" value="G-PROTEIN COUPLED RECEPTORS FAMILY 1 PROFILE DOMAIN-CONTAINING PROTEIN"/>
    <property type="match status" value="1"/>
</dbReference>
<keyword evidence="7 14" id="KW-0472">Membrane</keyword>
<keyword evidence="17" id="KW-1185">Reference proteome</keyword>
<comment type="caution">
    <text evidence="16">The sequence shown here is derived from an EMBL/GenBank/DDBJ whole genome shotgun (WGS) entry which is preliminary data.</text>
</comment>
<evidence type="ECO:0000256" key="8">
    <source>
        <dbReference type="ARBA" id="ARBA00023170"/>
    </source>
</evidence>
<evidence type="ECO:0000256" key="10">
    <source>
        <dbReference type="ARBA" id="ARBA00025579"/>
    </source>
</evidence>
<feature type="transmembrane region" description="Helical" evidence="14">
    <location>
        <begin position="279"/>
        <end position="303"/>
    </location>
</feature>
<dbReference type="PRINTS" id="PR00237">
    <property type="entry name" value="GPCRRHODOPSN"/>
</dbReference>
<dbReference type="GO" id="GO:0004930">
    <property type="term" value="F:G protein-coupled receptor activity"/>
    <property type="evidence" value="ECO:0007669"/>
    <property type="project" value="UniProtKB-KW"/>
</dbReference>
<evidence type="ECO:0000259" key="15">
    <source>
        <dbReference type="PROSITE" id="PS50262"/>
    </source>
</evidence>
<evidence type="ECO:0000256" key="7">
    <source>
        <dbReference type="ARBA" id="ARBA00023136"/>
    </source>
</evidence>
<dbReference type="InterPro" id="IPR000276">
    <property type="entry name" value="GPCR_Rhodpsn"/>
</dbReference>
<comment type="function">
    <text evidence="10">High affinity receptor for urotensin-2 and urotensin-2B. The activity of this receptor is mediated by a G-protein that activate a phosphatidylinositol-calcium second messenger system.</text>
</comment>
<evidence type="ECO:0000256" key="6">
    <source>
        <dbReference type="ARBA" id="ARBA00023040"/>
    </source>
</evidence>
<organism evidence="16 17">
    <name type="scientific">Coilia grayii</name>
    <name type="common">Gray's grenadier anchovy</name>
    <dbReference type="NCBI Taxonomy" id="363190"/>
    <lineage>
        <taxon>Eukaryota</taxon>
        <taxon>Metazoa</taxon>
        <taxon>Chordata</taxon>
        <taxon>Craniata</taxon>
        <taxon>Vertebrata</taxon>
        <taxon>Euteleostomi</taxon>
        <taxon>Actinopterygii</taxon>
        <taxon>Neopterygii</taxon>
        <taxon>Teleostei</taxon>
        <taxon>Clupei</taxon>
        <taxon>Clupeiformes</taxon>
        <taxon>Clupeoidei</taxon>
        <taxon>Engraulidae</taxon>
        <taxon>Coilinae</taxon>
        <taxon>Coilia</taxon>
    </lineage>
</organism>
<dbReference type="Gene3D" id="1.20.1070.10">
    <property type="entry name" value="Rhodopsin 7-helix transmembrane proteins"/>
    <property type="match status" value="1"/>
</dbReference>
<evidence type="ECO:0000256" key="2">
    <source>
        <dbReference type="ARBA" id="ARBA00014302"/>
    </source>
</evidence>
<proteinExistence type="inferred from homology"/>
<keyword evidence="8 12" id="KW-0675">Receptor</keyword>
<keyword evidence="9 12" id="KW-0807">Transducer</keyword>
<feature type="compositionally biased region" description="Polar residues" evidence="13">
    <location>
        <begin position="79"/>
        <end position="88"/>
    </location>
</feature>
<dbReference type="EMBL" id="JBHFQA010000015">
    <property type="protein sequence ID" value="KAL2086881.1"/>
    <property type="molecule type" value="Genomic_DNA"/>
</dbReference>
<comment type="similarity">
    <text evidence="12">Belongs to the G-protein coupled receptor 1 family.</text>
</comment>
<accession>A0ABD1JJH1</accession>
<evidence type="ECO:0000256" key="5">
    <source>
        <dbReference type="ARBA" id="ARBA00022989"/>
    </source>
</evidence>
<dbReference type="Proteomes" id="UP001591681">
    <property type="component" value="Unassembled WGS sequence"/>
</dbReference>
<feature type="region of interest" description="Disordered" evidence="13">
    <location>
        <begin position="79"/>
        <end position="98"/>
    </location>
</feature>